<dbReference type="Proteomes" id="UP000269352">
    <property type="component" value="Unassembled WGS sequence"/>
</dbReference>
<gene>
    <name evidence="1" type="ORF">NO1_1937</name>
</gene>
<protein>
    <submittedName>
        <fullName evidence="1">Uncharacterized protein</fullName>
    </submittedName>
</protein>
<keyword evidence="2" id="KW-1185">Reference proteome</keyword>
<dbReference type="AlphaFoldDB" id="A0A388TD43"/>
<organism evidence="1 2">
    <name type="scientific">Termititenax aidoneus</name>
    <dbReference type="NCBI Taxonomy" id="2218524"/>
    <lineage>
        <taxon>Bacteria</taxon>
        <taxon>Bacillati</taxon>
        <taxon>Candidatus Margulisiibacteriota</taxon>
        <taxon>Candidatus Termititenacia</taxon>
        <taxon>Candidatus Termititenacales</taxon>
        <taxon>Candidatus Termititenacaceae</taxon>
        <taxon>Candidatus Termititenax</taxon>
    </lineage>
</organism>
<accession>A0A388TD43</accession>
<sequence length="70" mass="8156">MGELIIKFFTKYKTSKFCDRPRFIYGLANTLNIAGSFFDYNSVSDEDALRNDWYMVGQDIGNAMYYEATK</sequence>
<evidence type="ECO:0000313" key="1">
    <source>
        <dbReference type="EMBL" id="GBR74829.1"/>
    </source>
</evidence>
<proteinExistence type="predicted"/>
<dbReference type="EMBL" id="BGZN01000091">
    <property type="protein sequence ID" value="GBR74829.1"/>
    <property type="molecule type" value="Genomic_DNA"/>
</dbReference>
<name>A0A388TD43_TERA1</name>
<evidence type="ECO:0000313" key="2">
    <source>
        <dbReference type="Proteomes" id="UP000269352"/>
    </source>
</evidence>
<reference evidence="1 2" key="1">
    <citation type="journal article" date="2019" name="ISME J.">
        <title>Genome analyses of uncultured TG2/ZB3 bacteria in 'Margulisbacteria' specifically attached to ectosymbiotic spirochetes of protists in the termite gut.</title>
        <authorList>
            <person name="Utami Y.D."/>
            <person name="Kuwahara H."/>
            <person name="Igai K."/>
            <person name="Murakami T."/>
            <person name="Sugaya K."/>
            <person name="Morikawa T."/>
            <person name="Nagura Y."/>
            <person name="Yuki M."/>
            <person name="Deevong P."/>
            <person name="Inoue T."/>
            <person name="Kihara K."/>
            <person name="Lo N."/>
            <person name="Yamada A."/>
            <person name="Ohkuma M."/>
            <person name="Hongoh Y."/>
        </authorList>
    </citation>
    <scope>NUCLEOTIDE SEQUENCE [LARGE SCALE GENOMIC DNA]</scope>
    <source>
        <strain evidence="1">NkOx7-01</strain>
    </source>
</reference>
<comment type="caution">
    <text evidence="1">The sequence shown here is derived from an EMBL/GenBank/DDBJ whole genome shotgun (WGS) entry which is preliminary data.</text>
</comment>